<evidence type="ECO:0000313" key="2">
    <source>
        <dbReference type="EMBL" id="CBW76711.1"/>
    </source>
</evidence>
<keyword evidence="2" id="KW-0614">Plasmid</keyword>
<dbReference type="Proteomes" id="UP000007437">
    <property type="component" value="Plasmid pBRH01"/>
</dbReference>
<dbReference type="Gene3D" id="3.40.50.300">
    <property type="entry name" value="P-loop containing nucleotide triphosphate hydrolases"/>
    <property type="match status" value="1"/>
</dbReference>
<proteinExistence type="predicted"/>
<dbReference type="AlphaFoldDB" id="E5AUD7"/>
<dbReference type="InterPro" id="IPR002611">
    <property type="entry name" value="IstB_ATP-bd"/>
</dbReference>
<dbReference type="PANTHER" id="PTHR30050:SF4">
    <property type="entry name" value="ATP-BINDING PROTEIN RV3427C IN INSERTION SEQUENCE-RELATED"/>
    <property type="match status" value="1"/>
</dbReference>
<organism evidence="2 3">
    <name type="scientific">Mycetohabitans rhizoxinica (strain DSM 19002 / CIP 109453 / HKI 454)</name>
    <name type="common">Paraburkholderia rhizoxinica</name>
    <dbReference type="NCBI Taxonomy" id="882378"/>
    <lineage>
        <taxon>Bacteria</taxon>
        <taxon>Pseudomonadati</taxon>
        <taxon>Pseudomonadota</taxon>
        <taxon>Betaproteobacteria</taxon>
        <taxon>Burkholderiales</taxon>
        <taxon>Burkholderiaceae</taxon>
        <taxon>Mycetohabitans</taxon>
    </lineage>
</organism>
<name>E5AUD7_MYCRK</name>
<dbReference type="PANTHER" id="PTHR30050">
    <property type="entry name" value="CHROMOSOMAL REPLICATION INITIATOR PROTEIN DNAA"/>
    <property type="match status" value="1"/>
</dbReference>
<dbReference type="CDD" id="cd00009">
    <property type="entry name" value="AAA"/>
    <property type="match status" value="1"/>
</dbReference>
<dbReference type="EMBL" id="FR687360">
    <property type="protein sequence ID" value="CBW76711.1"/>
    <property type="molecule type" value="Genomic_DNA"/>
</dbReference>
<accession>E5AUD7</accession>
<dbReference type="eggNOG" id="COG1484">
    <property type="taxonomic scope" value="Bacteria"/>
</dbReference>
<dbReference type="InterPro" id="IPR027417">
    <property type="entry name" value="P-loop_NTPase"/>
</dbReference>
<evidence type="ECO:0000259" key="1">
    <source>
        <dbReference type="Pfam" id="PF01695"/>
    </source>
</evidence>
<gene>
    <name evidence="2" type="ordered locus">RBRH_00628</name>
</gene>
<protein>
    <submittedName>
        <fullName evidence="2">Transposase</fullName>
    </submittedName>
</protein>
<dbReference type="GO" id="GO:0005524">
    <property type="term" value="F:ATP binding"/>
    <property type="evidence" value="ECO:0007669"/>
    <property type="project" value="InterPro"/>
</dbReference>
<evidence type="ECO:0000313" key="3">
    <source>
        <dbReference type="Proteomes" id="UP000007437"/>
    </source>
</evidence>
<dbReference type="HOGENOM" id="CLU_062999_7_1_4"/>
<dbReference type="KEGG" id="brh:RBRH_00628"/>
<geneLocation type="plasmid" evidence="2 3">
    <name>pBRH01</name>
</geneLocation>
<reference evidence="2 3" key="1">
    <citation type="journal article" date="2011" name="J. Bacteriol.">
        <title>Complete genome sequence of Burkholderia rhizoxinica, an endosymbiont of Rhizopus microsporus.</title>
        <authorList>
            <person name="Lackner G."/>
            <person name="Moebius N."/>
            <person name="Partida-Martinez L."/>
            <person name="Hertweck C."/>
        </authorList>
    </citation>
    <scope>NUCLEOTIDE SEQUENCE [LARGE SCALE GENOMIC DNA]</scope>
    <source>
        <strain evidence="3">DSM 19002 / CIP 109453 / HKI 454</strain>
        <plasmid evidence="2 3">pBRH01</plasmid>
    </source>
</reference>
<dbReference type="Pfam" id="PF01695">
    <property type="entry name" value="IstB_IS21"/>
    <property type="match status" value="1"/>
</dbReference>
<dbReference type="SUPFAM" id="SSF52540">
    <property type="entry name" value="P-loop containing nucleoside triphosphate hydrolases"/>
    <property type="match status" value="1"/>
</dbReference>
<dbReference type="GO" id="GO:0006260">
    <property type="term" value="P:DNA replication"/>
    <property type="evidence" value="ECO:0007669"/>
    <property type="project" value="TreeGrafter"/>
</dbReference>
<sequence>MLMQQTLTQLKSLKLDGMARAFEEQAALTASASLSFEERFGMVVERELAWRDTRRLERLLKSAKLKNPQACIEDIEYRQNRGIDKSVVAALASCDWIRNAQNLILTGPTGAGKTWIACAFGQQACRQGFSVSYVRVARLFEQLKTFVVWMLRLRPYRGCIAENSTGCTRHNSVV</sequence>
<feature type="domain" description="IstB-like ATP-binding" evidence="1">
    <location>
        <begin position="8"/>
        <end position="145"/>
    </location>
</feature>